<accession>A0ABT5EDA6</accession>
<comment type="caution">
    <text evidence="1">The sequence shown here is derived from an EMBL/GenBank/DDBJ whole genome shotgun (WGS) entry which is preliminary data.</text>
</comment>
<evidence type="ECO:0000313" key="1">
    <source>
        <dbReference type="EMBL" id="MDC0739801.1"/>
    </source>
</evidence>
<reference evidence="1 2" key="1">
    <citation type="submission" date="2022-11" db="EMBL/GenBank/DDBJ databases">
        <title>Minimal conservation of predation-associated metabolite biosynthetic gene clusters underscores biosynthetic potential of Myxococcota including descriptions for ten novel species: Archangium lansinium sp. nov., Myxococcus landrumus sp. nov., Nannocystis bai.</title>
        <authorList>
            <person name="Ahearne A."/>
            <person name="Stevens C."/>
            <person name="Dowd S."/>
        </authorList>
    </citation>
    <scope>NUCLEOTIDE SEQUENCE [LARGE SCALE GENOMIC DNA]</scope>
    <source>
        <strain evidence="1 2">RJM3</strain>
    </source>
</reference>
<dbReference type="Proteomes" id="UP001221411">
    <property type="component" value="Unassembled WGS sequence"/>
</dbReference>
<gene>
    <name evidence="1" type="ORF">POL67_00480</name>
</gene>
<organism evidence="1 2">
    <name type="scientific">Polyangium mundeleinium</name>
    <dbReference type="NCBI Taxonomy" id="2995306"/>
    <lineage>
        <taxon>Bacteria</taxon>
        <taxon>Pseudomonadati</taxon>
        <taxon>Myxococcota</taxon>
        <taxon>Polyangia</taxon>
        <taxon>Polyangiales</taxon>
        <taxon>Polyangiaceae</taxon>
        <taxon>Polyangium</taxon>
    </lineage>
</organism>
<sequence length="191" mass="20462">MIPRPRAERRARERSTERANAVADALGFVAEQDAEVPTTFRLYSPAAPDDVTLCMGSPALVAGLFEKEKLIDWMTLEGKGPKGLPAGVNVRTPVRTVFEWRDGLPGEAPTMVTPGGVELVIENETGAAFDSEALAGWIDSFPKGIWLVLMSEGALELRAHAPATDDAVHCARSLLGVASSLPKVSARRRGD</sequence>
<name>A0ABT5EDA6_9BACT</name>
<dbReference type="EMBL" id="JAQNDO010000001">
    <property type="protein sequence ID" value="MDC0739801.1"/>
    <property type="molecule type" value="Genomic_DNA"/>
</dbReference>
<keyword evidence="2" id="KW-1185">Reference proteome</keyword>
<evidence type="ECO:0000313" key="2">
    <source>
        <dbReference type="Proteomes" id="UP001221411"/>
    </source>
</evidence>
<dbReference type="RefSeq" id="WP_271914263.1">
    <property type="nucleotide sequence ID" value="NZ_JAQNDO010000001.1"/>
</dbReference>
<protein>
    <submittedName>
        <fullName evidence="1">Uncharacterized protein</fullName>
    </submittedName>
</protein>
<proteinExistence type="predicted"/>